<feature type="transmembrane region" description="Helical" evidence="2">
    <location>
        <begin position="68"/>
        <end position="90"/>
    </location>
</feature>
<keyword evidence="2" id="KW-0812">Transmembrane</keyword>
<dbReference type="EMBL" id="NDIQ01000001">
    <property type="protein sequence ID" value="PRT53283.1"/>
    <property type="molecule type" value="Genomic_DNA"/>
</dbReference>
<comment type="caution">
    <text evidence="3">The sequence shown here is derived from an EMBL/GenBank/DDBJ whole genome shotgun (WGS) entry which is preliminary data.</text>
</comment>
<dbReference type="OrthoDB" id="4158994at2759"/>
<keyword evidence="2" id="KW-1133">Transmembrane helix</keyword>
<dbReference type="AlphaFoldDB" id="A0A2T0FE52"/>
<feature type="transmembrane region" description="Helical" evidence="2">
    <location>
        <begin position="110"/>
        <end position="127"/>
    </location>
</feature>
<evidence type="ECO:0000256" key="1">
    <source>
        <dbReference type="SAM" id="Coils"/>
    </source>
</evidence>
<name>A0A2T0FE52_9ASCO</name>
<dbReference type="GeneID" id="36514652"/>
<dbReference type="Proteomes" id="UP000238350">
    <property type="component" value="Unassembled WGS sequence"/>
</dbReference>
<proteinExistence type="predicted"/>
<gene>
    <name evidence="3" type="ORF">B9G98_00903</name>
</gene>
<reference evidence="3 4" key="1">
    <citation type="submission" date="2017-04" db="EMBL/GenBank/DDBJ databases">
        <title>Genome sequencing of [Candida] sorbophila.</title>
        <authorList>
            <person name="Ahn J.O."/>
        </authorList>
    </citation>
    <scope>NUCLEOTIDE SEQUENCE [LARGE SCALE GENOMIC DNA]</scope>
    <source>
        <strain evidence="3 4">DS02</strain>
    </source>
</reference>
<organism evidence="3 4">
    <name type="scientific">Wickerhamiella sorbophila</name>
    <dbReference type="NCBI Taxonomy" id="45607"/>
    <lineage>
        <taxon>Eukaryota</taxon>
        <taxon>Fungi</taxon>
        <taxon>Dikarya</taxon>
        <taxon>Ascomycota</taxon>
        <taxon>Saccharomycotina</taxon>
        <taxon>Dipodascomycetes</taxon>
        <taxon>Dipodascales</taxon>
        <taxon>Trichomonascaceae</taxon>
        <taxon>Wickerhamiella</taxon>
    </lineage>
</organism>
<keyword evidence="4" id="KW-1185">Reference proteome</keyword>
<feature type="coiled-coil region" evidence="1">
    <location>
        <begin position="390"/>
        <end position="478"/>
    </location>
</feature>
<accession>A0A2T0FE52</accession>
<evidence type="ECO:0000313" key="4">
    <source>
        <dbReference type="Proteomes" id="UP000238350"/>
    </source>
</evidence>
<sequence length="494" mass="55698">MMKFQTSDLVTKPLLMSADDKRRRVGLIGSWPFLDAFAIFCLFMAAPGDIEVAVGLMVLYWRRSSLKLALHLAAAFVSGLLIYSGVNVWSYIYTLCAALLASRGSGSSNWLINVVFLYVGTTALRLLGRLSFDHELHVGVEVILGQILCALAHELLDIRTESDEPPKKGRKLAVMKSRQPMWTFIALALSKRKKKDVYEPIVVRYVEDRIIGLETEALPVLVNDVAWSQTHHLQGVLLIYGLEPSTNYKIQVGESVVECLTANQRSESPSWTAEEIIAAAEIALNEAKTKLRKSKRDQAKKLATIRQEIVALNDRQDSTAKADERARRKLLSLQDQVRQLEEDTKELQAREKELNDRRPEAKAAFAVREREWNDKRLEAEKVREELQKVSSEHSAQVRELNASIAELEARELTLKAKADSLAQEATEISQSTELAVKALIDSRAEAREAKRRRRARQEEELQASIDKLKRGVADMEQRALLVTQAAGKWSTDWS</sequence>
<keyword evidence="2" id="KW-0472">Membrane</keyword>
<feature type="transmembrane region" description="Helical" evidence="2">
    <location>
        <begin position="36"/>
        <end position="61"/>
    </location>
</feature>
<keyword evidence="1" id="KW-0175">Coiled coil</keyword>
<feature type="coiled-coil region" evidence="1">
    <location>
        <begin position="277"/>
        <end position="357"/>
    </location>
</feature>
<protein>
    <submittedName>
        <fullName evidence="3">Uncharacterized protein</fullName>
    </submittedName>
</protein>
<evidence type="ECO:0000313" key="3">
    <source>
        <dbReference type="EMBL" id="PRT53283.1"/>
    </source>
</evidence>
<evidence type="ECO:0000256" key="2">
    <source>
        <dbReference type="SAM" id="Phobius"/>
    </source>
</evidence>
<dbReference type="RefSeq" id="XP_024663229.1">
    <property type="nucleotide sequence ID" value="XM_024807461.1"/>
</dbReference>